<dbReference type="PROSITE" id="PS51186">
    <property type="entry name" value="GNAT"/>
    <property type="match status" value="1"/>
</dbReference>
<dbReference type="CDD" id="cd04301">
    <property type="entry name" value="NAT_SF"/>
    <property type="match status" value="1"/>
</dbReference>
<dbReference type="InterPro" id="IPR016181">
    <property type="entry name" value="Acyl_CoA_acyltransferase"/>
</dbReference>
<dbReference type="AlphaFoldDB" id="A0A921JRM7"/>
<evidence type="ECO:0000313" key="3">
    <source>
        <dbReference type="Proteomes" id="UP000712713"/>
    </source>
</evidence>
<dbReference type="InterPro" id="IPR000182">
    <property type="entry name" value="GNAT_dom"/>
</dbReference>
<evidence type="ECO:0000259" key="1">
    <source>
        <dbReference type="PROSITE" id="PS51186"/>
    </source>
</evidence>
<organism evidence="2 3">
    <name type="scientific">Tessaracoccus flavescens</name>
    <dbReference type="NCBI Taxonomy" id="399497"/>
    <lineage>
        <taxon>Bacteria</taxon>
        <taxon>Bacillati</taxon>
        <taxon>Actinomycetota</taxon>
        <taxon>Actinomycetes</taxon>
        <taxon>Propionibacteriales</taxon>
        <taxon>Propionibacteriaceae</taxon>
        <taxon>Tessaracoccus</taxon>
    </lineage>
</organism>
<reference evidence="2" key="1">
    <citation type="journal article" date="2021" name="PeerJ">
        <title>Extensive microbial diversity within the chicken gut microbiome revealed by metagenomics and culture.</title>
        <authorList>
            <person name="Gilroy R."/>
            <person name="Ravi A."/>
            <person name="Getino M."/>
            <person name="Pursley I."/>
            <person name="Horton D.L."/>
            <person name="Alikhan N.F."/>
            <person name="Baker D."/>
            <person name="Gharbi K."/>
            <person name="Hall N."/>
            <person name="Watson M."/>
            <person name="Adriaenssens E.M."/>
            <person name="Foster-Nyarko E."/>
            <person name="Jarju S."/>
            <person name="Secka A."/>
            <person name="Antonio M."/>
            <person name="Oren A."/>
            <person name="Chaudhuri R.R."/>
            <person name="La Ragione R."/>
            <person name="Hildebrand F."/>
            <person name="Pallen M.J."/>
        </authorList>
    </citation>
    <scope>NUCLEOTIDE SEQUENCE</scope>
    <source>
        <strain evidence="2">ChiGjej3B3-7470</strain>
    </source>
</reference>
<dbReference type="Gene3D" id="3.40.630.30">
    <property type="match status" value="1"/>
</dbReference>
<reference evidence="2" key="2">
    <citation type="submission" date="2021-09" db="EMBL/GenBank/DDBJ databases">
        <authorList>
            <person name="Gilroy R."/>
        </authorList>
    </citation>
    <scope>NUCLEOTIDE SEQUENCE</scope>
    <source>
        <strain evidence="2">ChiGjej3B3-7470</strain>
    </source>
</reference>
<proteinExistence type="predicted"/>
<feature type="domain" description="N-acetyltransferase" evidence="1">
    <location>
        <begin position="7"/>
        <end position="184"/>
    </location>
</feature>
<name>A0A921JRM7_9ACTN</name>
<dbReference type="GO" id="GO:0016747">
    <property type="term" value="F:acyltransferase activity, transferring groups other than amino-acyl groups"/>
    <property type="evidence" value="ECO:0007669"/>
    <property type="project" value="InterPro"/>
</dbReference>
<gene>
    <name evidence="2" type="ORF">K8V15_11205</name>
</gene>
<dbReference type="Pfam" id="PF00583">
    <property type="entry name" value="Acetyltransf_1"/>
    <property type="match status" value="1"/>
</dbReference>
<dbReference type="EMBL" id="DYZF01000284">
    <property type="protein sequence ID" value="HJE52520.1"/>
    <property type="molecule type" value="Genomic_DNA"/>
</dbReference>
<protein>
    <submittedName>
        <fullName evidence="2">GNAT family N-acetyltransferase</fullName>
    </submittedName>
</protein>
<dbReference type="SUPFAM" id="SSF55729">
    <property type="entry name" value="Acyl-CoA N-acyltransferases (Nat)"/>
    <property type="match status" value="1"/>
</dbReference>
<accession>A0A921JRM7</accession>
<comment type="caution">
    <text evidence="2">The sequence shown here is derived from an EMBL/GenBank/DDBJ whole genome shotgun (WGS) entry which is preliminary data.</text>
</comment>
<evidence type="ECO:0000313" key="2">
    <source>
        <dbReference type="EMBL" id="HJE52520.1"/>
    </source>
</evidence>
<dbReference type="Proteomes" id="UP000712713">
    <property type="component" value="Unassembled WGS sequence"/>
</dbReference>
<sequence length="351" mass="38755">MITIHEIPLPDAPEGLWLELHRITSVCDAEMIGGNQWWTSPEASLRAAKADTENDIRRFLATVDGVAAGSASIRSNRVDSPNQAHVYIQVLPEFRGRGIAQALADHVRSEAPDFEVYSGWSLMPPPGEHNRLKPPSGSGAVPSDHPATKLALRNGMTLGIVERVSRYDFDAPLIDPVVALKEAQAVAGADYEVVAWEGVADEPMLAGLAKLRELMYSDTPNGDLTVVQSSWDVDRLRRIEEERVLTFRYFRTAIRHVPSGDIVAVNELMVDRSNPEAFVDQWDTVVARDHRGHRLGMAVKAANLIQVREAVPTATSIVTWNAEENRHMLAVNEALGFYPILVEGGFELKRS</sequence>